<dbReference type="Proteomes" id="UP000266723">
    <property type="component" value="Unassembled WGS sequence"/>
</dbReference>
<gene>
    <name evidence="2" type="ORF">DY000_02043610</name>
</gene>
<accession>A0ABQ7BHW5</accession>
<organism evidence="2 3">
    <name type="scientific">Brassica cretica</name>
    <name type="common">Mustard</name>
    <dbReference type="NCBI Taxonomy" id="69181"/>
    <lineage>
        <taxon>Eukaryota</taxon>
        <taxon>Viridiplantae</taxon>
        <taxon>Streptophyta</taxon>
        <taxon>Embryophyta</taxon>
        <taxon>Tracheophyta</taxon>
        <taxon>Spermatophyta</taxon>
        <taxon>Magnoliopsida</taxon>
        <taxon>eudicotyledons</taxon>
        <taxon>Gunneridae</taxon>
        <taxon>Pentapetalae</taxon>
        <taxon>rosids</taxon>
        <taxon>malvids</taxon>
        <taxon>Brassicales</taxon>
        <taxon>Brassicaceae</taxon>
        <taxon>Brassiceae</taxon>
        <taxon>Brassica</taxon>
    </lineage>
</organism>
<evidence type="ECO:0000313" key="3">
    <source>
        <dbReference type="Proteomes" id="UP000266723"/>
    </source>
</evidence>
<reference evidence="2 3" key="1">
    <citation type="journal article" date="2020" name="BMC Genomics">
        <title>Intraspecific diversification of the crop wild relative Brassica cretica Lam. using demographic model selection.</title>
        <authorList>
            <person name="Kioukis A."/>
            <person name="Michalopoulou V.A."/>
            <person name="Briers L."/>
            <person name="Pirintsos S."/>
            <person name="Studholme D.J."/>
            <person name="Pavlidis P."/>
            <person name="Sarris P.F."/>
        </authorList>
    </citation>
    <scope>NUCLEOTIDE SEQUENCE [LARGE SCALE GENOMIC DNA]</scope>
    <source>
        <strain evidence="3">cv. PFS-1207/04</strain>
    </source>
</reference>
<keyword evidence="1" id="KW-0812">Transmembrane</keyword>
<keyword evidence="3" id="KW-1185">Reference proteome</keyword>
<evidence type="ECO:0000256" key="1">
    <source>
        <dbReference type="SAM" id="Phobius"/>
    </source>
</evidence>
<sequence length="62" mass="6915">MSSVQLQFSSISAPAVSDSRFDVMSLSFSVIVFVRSILLEFFAIYHFISVVIALSFLRSSAY</sequence>
<feature type="transmembrane region" description="Helical" evidence="1">
    <location>
        <begin position="28"/>
        <end position="57"/>
    </location>
</feature>
<name>A0ABQ7BHW5_BRACR</name>
<evidence type="ECO:0000313" key="2">
    <source>
        <dbReference type="EMBL" id="KAF3531854.1"/>
    </source>
</evidence>
<protein>
    <submittedName>
        <fullName evidence="2">Uncharacterized protein</fullName>
    </submittedName>
</protein>
<keyword evidence="1" id="KW-0472">Membrane</keyword>
<proteinExistence type="predicted"/>
<dbReference type="EMBL" id="QGKV02001507">
    <property type="protein sequence ID" value="KAF3531854.1"/>
    <property type="molecule type" value="Genomic_DNA"/>
</dbReference>
<keyword evidence="1" id="KW-1133">Transmembrane helix</keyword>
<comment type="caution">
    <text evidence="2">The sequence shown here is derived from an EMBL/GenBank/DDBJ whole genome shotgun (WGS) entry which is preliminary data.</text>
</comment>